<evidence type="ECO:0000313" key="2">
    <source>
        <dbReference type="EMBL" id="KAG9253300.1"/>
    </source>
</evidence>
<dbReference type="GeneID" id="70288711"/>
<comment type="caution">
    <text evidence="2">The sequence shown here is derived from an EMBL/GenBank/DDBJ whole genome shotgun (WGS) entry which is preliminary data.</text>
</comment>
<dbReference type="EMBL" id="MU251258">
    <property type="protein sequence ID" value="KAG9253300.1"/>
    <property type="molecule type" value="Genomic_DNA"/>
</dbReference>
<keyword evidence="3" id="KW-1185">Reference proteome</keyword>
<dbReference type="OrthoDB" id="5379420at2759"/>
<keyword evidence="1" id="KW-0732">Signal</keyword>
<evidence type="ECO:0000256" key="1">
    <source>
        <dbReference type="SAM" id="SignalP"/>
    </source>
</evidence>
<accession>A0A9P7ZJS3</accession>
<sequence length="411" mass="46051">MARLQSLASSFTSLTLLLSSPVSHTYIMASRWQQWHPLVDVLRSSSSSARLAGTRALTTVPRARPHVLSHGECRRCYAVASSKYSSPSRQRTDSRPARGGKLEMRIGRRTWSQEQDLTRITRSFLVKLKKGEKPQIAAGQPPRLRFEPEEYVHVLNLWTRIRKDAGPSWPLQLAPELRPSKEILHDLGVLLADLAESNHPAASPGEAHLAMLAGASALGCDASTVSLTRWWNSKFPQTDMALSNLFRPVAVRFREILSKGNNPYALTVEALRLVNTGKPQAALRFVNRVSQVTDVESFPWRDLLESCQSKSQLEHEDVSAALEAARDPSQERSQAAMETLMKHSPVAAERRRAAERHFMIEPNLVSLRFLAEDDVASEPAVGDAHNAVDIIQKEWKLLYETMKEESKEAER</sequence>
<gene>
    <name evidence="2" type="ORF">F5Z01DRAFT_161837</name>
</gene>
<protein>
    <submittedName>
        <fullName evidence="2">Uncharacterized protein</fullName>
    </submittedName>
</protein>
<feature type="chain" id="PRO_5040289096" evidence="1">
    <location>
        <begin position="26"/>
        <end position="411"/>
    </location>
</feature>
<dbReference type="AlphaFoldDB" id="A0A9P7ZJS3"/>
<proteinExistence type="predicted"/>
<feature type="signal peptide" evidence="1">
    <location>
        <begin position="1"/>
        <end position="25"/>
    </location>
</feature>
<dbReference type="RefSeq" id="XP_046117224.1">
    <property type="nucleotide sequence ID" value="XM_046257808.1"/>
</dbReference>
<evidence type="ECO:0000313" key="3">
    <source>
        <dbReference type="Proteomes" id="UP000887229"/>
    </source>
</evidence>
<reference evidence="2" key="1">
    <citation type="journal article" date="2021" name="IMA Fungus">
        <title>Genomic characterization of three marine fungi, including Emericellopsis atlantica sp. nov. with signatures of a generalist lifestyle and marine biomass degradation.</title>
        <authorList>
            <person name="Hagestad O.C."/>
            <person name="Hou L."/>
            <person name="Andersen J.H."/>
            <person name="Hansen E.H."/>
            <person name="Altermark B."/>
            <person name="Li C."/>
            <person name="Kuhnert E."/>
            <person name="Cox R.J."/>
            <person name="Crous P.W."/>
            <person name="Spatafora J.W."/>
            <person name="Lail K."/>
            <person name="Amirebrahimi M."/>
            <person name="Lipzen A."/>
            <person name="Pangilinan J."/>
            <person name="Andreopoulos W."/>
            <person name="Hayes R.D."/>
            <person name="Ng V."/>
            <person name="Grigoriev I.V."/>
            <person name="Jackson S.A."/>
            <person name="Sutton T.D.S."/>
            <person name="Dobson A.D.W."/>
            <person name="Rama T."/>
        </authorList>
    </citation>
    <scope>NUCLEOTIDE SEQUENCE</scope>
    <source>
        <strain evidence="2">TS7</strain>
    </source>
</reference>
<name>A0A9P7ZJS3_9HYPO</name>
<dbReference type="Proteomes" id="UP000887229">
    <property type="component" value="Unassembled WGS sequence"/>
</dbReference>
<organism evidence="2 3">
    <name type="scientific">Emericellopsis atlantica</name>
    <dbReference type="NCBI Taxonomy" id="2614577"/>
    <lineage>
        <taxon>Eukaryota</taxon>
        <taxon>Fungi</taxon>
        <taxon>Dikarya</taxon>
        <taxon>Ascomycota</taxon>
        <taxon>Pezizomycotina</taxon>
        <taxon>Sordariomycetes</taxon>
        <taxon>Hypocreomycetidae</taxon>
        <taxon>Hypocreales</taxon>
        <taxon>Bionectriaceae</taxon>
        <taxon>Emericellopsis</taxon>
    </lineage>
</organism>